<sequence length="85" mass="9197">MLIAGSDEVDIPSPSAVAEWEDPANCGGTMERPYAAPLSTNQVASNPEIVAIGAWPVSYLVKKVYNVYNEQVQVYECQGLYTISS</sequence>
<keyword evidence="2" id="KW-1185">Reference proteome</keyword>
<gene>
    <name evidence="1" type="ORF">PPOP_1558</name>
</gene>
<accession>M9LP45</accession>
<dbReference type="AlphaFoldDB" id="M9LP45"/>
<name>M9LP45_PAEPP</name>
<evidence type="ECO:0000313" key="2">
    <source>
        <dbReference type="Proteomes" id="UP000029453"/>
    </source>
</evidence>
<reference evidence="1 2" key="1">
    <citation type="submission" date="2012-10" db="EMBL/GenBank/DDBJ databases">
        <title>Draft Genome Sequence of Paenibacillus popilliae ATCC 14706T.</title>
        <authorList>
            <person name="Iiyama K."/>
            <person name="Mori K."/>
            <person name="Mon H."/>
            <person name="Chieda Y."/>
            <person name="Lee J.M."/>
            <person name="Kusakabe T."/>
            <person name="Tashiro K."/>
            <person name="Asano S."/>
            <person name="Yasunaga-Aoki C."/>
            <person name="Shimizu S."/>
        </authorList>
    </citation>
    <scope>NUCLEOTIDE SEQUENCE [LARGE SCALE GENOMIC DNA]</scope>
    <source>
        <strain evidence="1 2">ATCC 14706</strain>
    </source>
</reference>
<dbReference type="Proteomes" id="UP000029453">
    <property type="component" value="Unassembled WGS sequence"/>
</dbReference>
<organism evidence="1 2">
    <name type="scientific">Paenibacillus popilliae ATCC 14706</name>
    <dbReference type="NCBI Taxonomy" id="1212764"/>
    <lineage>
        <taxon>Bacteria</taxon>
        <taxon>Bacillati</taxon>
        <taxon>Bacillota</taxon>
        <taxon>Bacilli</taxon>
        <taxon>Bacillales</taxon>
        <taxon>Paenibacillaceae</taxon>
        <taxon>Paenibacillus</taxon>
    </lineage>
</organism>
<proteinExistence type="predicted"/>
<evidence type="ECO:0000313" key="1">
    <source>
        <dbReference type="EMBL" id="GAC42201.1"/>
    </source>
</evidence>
<comment type="caution">
    <text evidence="1">The sequence shown here is derived from an EMBL/GenBank/DDBJ whole genome shotgun (WGS) entry which is preliminary data.</text>
</comment>
<dbReference type="RefSeq" id="WP_006285605.1">
    <property type="nucleotide sequence ID" value="NZ_BALG01000080.1"/>
</dbReference>
<dbReference type="EMBL" id="BALG01000080">
    <property type="protein sequence ID" value="GAC42201.1"/>
    <property type="molecule type" value="Genomic_DNA"/>
</dbReference>
<protein>
    <submittedName>
        <fullName evidence="1">Reverse gyrase</fullName>
    </submittedName>
</protein>